<dbReference type="AlphaFoldDB" id="A0AAX4HYG2"/>
<dbReference type="Proteomes" id="UP001322277">
    <property type="component" value="Chromosome 1"/>
</dbReference>
<evidence type="ECO:0000313" key="2">
    <source>
        <dbReference type="Proteomes" id="UP001322277"/>
    </source>
</evidence>
<accession>A0AAX4HYG2</accession>
<sequence>MLSRSLTMTISESAIRETYMFVPSLTANPALRLLYLRGPADNSSKLFVDSKLKAAQSRGAIPPRLRRSSRLVGD</sequence>
<name>A0AAX4HYG2_9PEZI</name>
<keyword evidence="2" id="KW-1185">Reference proteome</keyword>
<organism evidence="1 2">
    <name type="scientific">Colletotrichum destructivum</name>
    <dbReference type="NCBI Taxonomy" id="34406"/>
    <lineage>
        <taxon>Eukaryota</taxon>
        <taxon>Fungi</taxon>
        <taxon>Dikarya</taxon>
        <taxon>Ascomycota</taxon>
        <taxon>Pezizomycotina</taxon>
        <taxon>Sordariomycetes</taxon>
        <taxon>Hypocreomycetidae</taxon>
        <taxon>Glomerellales</taxon>
        <taxon>Glomerellaceae</taxon>
        <taxon>Colletotrichum</taxon>
        <taxon>Colletotrichum destructivum species complex</taxon>
    </lineage>
</organism>
<dbReference type="GeneID" id="87937305"/>
<dbReference type="KEGG" id="cdet:87937305"/>
<reference evidence="2" key="1">
    <citation type="journal article" date="2023" name="bioRxiv">
        <title>Complete genome of the Medicago anthracnose fungus, Colletotrichum destructivum, reveals a mini-chromosome-like region within a core chromosome.</title>
        <authorList>
            <person name="Lapalu N."/>
            <person name="Simon A."/>
            <person name="Lu A."/>
            <person name="Plaumann P.-L."/>
            <person name="Amselem J."/>
            <person name="Pigne S."/>
            <person name="Auger A."/>
            <person name="Koch C."/>
            <person name="Dallery J.-F."/>
            <person name="O'Connell R.J."/>
        </authorList>
    </citation>
    <scope>NUCLEOTIDE SEQUENCE [LARGE SCALE GENOMIC DNA]</scope>
    <source>
        <strain evidence="2">CBS 520.97</strain>
    </source>
</reference>
<dbReference type="RefSeq" id="XP_062773012.1">
    <property type="nucleotide sequence ID" value="XM_062916961.1"/>
</dbReference>
<evidence type="ECO:0000313" key="1">
    <source>
        <dbReference type="EMBL" id="WQF75788.1"/>
    </source>
</evidence>
<protein>
    <submittedName>
        <fullName evidence="1">Uncharacterized protein</fullName>
    </submittedName>
</protein>
<proteinExistence type="predicted"/>
<gene>
    <name evidence="1" type="ORF">CDEST_00802</name>
</gene>
<dbReference type="EMBL" id="CP137305">
    <property type="protein sequence ID" value="WQF75788.1"/>
    <property type="molecule type" value="Genomic_DNA"/>
</dbReference>